<evidence type="ECO:0000259" key="2">
    <source>
        <dbReference type="PROSITE" id="PS50110"/>
    </source>
</evidence>
<dbReference type="InterPro" id="IPR001789">
    <property type="entry name" value="Sig_transdc_resp-reg_receiver"/>
</dbReference>
<dbReference type="SMART" id="SM00448">
    <property type="entry name" value="REC"/>
    <property type="match status" value="1"/>
</dbReference>
<evidence type="ECO:0000313" key="4">
    <source>
        <dbReference type="EMBL" id="URI07030.1"/>
    </source>
</evidence>
<dbReference type="CDD" id="cd17569">
    <property type="entry name" value="REC_HupR-like"/>
    <property type="match status" value="1"/>
</dbReference>
<dbReference type="Pfam" id="PF00563">
    <property type="entry name" value="EAL"/>
    <property type="match status" value="1"/>
</dbReference>
<dbReference type="PANTHER" id="PTHR33121">
    <property type="entry name" value="CYCLIC DI-GMP PHOSPHODIESTERASE PDEF"/>
    <property type="match status" value="1"/>
</dbReference>
<evidence type="ECO:0000313" key="5">
    <source>
        <dbReference type="Proteomes" id="UP001056201"/>
    </source>
</evidence>
<dbReference type="Proteomes" id="UP001056201">
    <property type="component" value="Chromosome 1"/>
</dbReference>
<dbReference type="Pfam" id="PF00072">
    <property type="entry name" value="Response_reg"/>
    <property type="match status" value="1"/>
</dbReference>
<dbReference type="RefSeq" id="WP_250195295.1">
    <property type="nucleotide sequence ID" value="NZ_CP097635.1"/>
</dbReference>
<feature type="domain" description="EAL" evidence="3">
    <location>
        <begin position="1"/>
        <end position="242"/>
    </location>
</feature>
<gene>
    <name evidence="4" type="ORF">MW290_14155</name>
</gene>
<feature type="modified residue" description="4-aspartylphosphate" evidence="1">
    <location>
        <position position="306"/>
    </location>
</feature>
<name>A0ABY4S2Y1_AQUTE</name>
<proteinExistence type="predicted"/>
<dbReference type="InterPro" id="IPR001633">
    <property type="entry name" value="EAL_dom"/>
</dbReference>
<dbReference type="InterPro" id="IPR050706">
    <property type="entry name" value="Cyclic-di-GMP_PDE-like"/>
</dbReference>
<dbReference type="Gene3D" id="3.20.20.450">
    <property type="entry name" value="EAL domain"/>
    <property type="match status" value="1"/>
</dbReference>
<organism evidence="4 5">
    <name type="scientific">Aquincola tertiaricarbonis</name>
    <dbReference type="NCBI Taxonomy" id="391953"/>
    <lineage>
        <taxon>Bacteria</taxon>
        <taxon>Pseudomonadati</taxon>
        <taxon>Pseudomonadota</taxon>
        <taxon>Betaproteobacteria</taxon>
        <taxon>Burkholderiales</taxon>
        <taxon>Sphaerotilaceae</taxon>
        <taxon>Aquincola</taxon>
    </lineage>
</organism>
<dbReference type="SMART" id="SM00052">
    <property type="entry name" value="EAL"/>
    <property type="match status" value="1"/>
</dbReference>
<dbReference type="Gene3D" id="3.40.50.2300">
    <property type="match status" value="1"/>
</dbReference>
<keyword evidence="1" id="KW-0597">Phosphoprotein</keyword>
<dbReference type="SUPFAM" id="SSF141868">
    <property type="entry name" value="EAL domain-like"/>
    <property type="match status" value="1"/>
</dbReference>
<dbReference type="EMBL" id="CP097635">
    <property type="protein sequence ID" value="URI07030.1"/>
    <property type="molecule type" value="Genomic_DNA"/>
</dbReference>
<dbReference type="PROSITE" id="PS50110">
    <property type="entry name" value="RESPONSE_REGULATORY"/>
    <property type="match status" value="1"/>
</dbReference>
<dbReference type="CDD" id="cd01948">
    <property type="entry name" value="EAL"/>
    <property type="match status" value="1"/>
</dbReference>
<reference evidence="4" key="1">
    <citation type="submission" date="2022-05" db="EMBL/GenBank/DDBJ databases">
        <title>An RpoN-dependent PEP-CTERM gene is involved in floc formation of an Aquincola tertiaricarbonis strain.</title>
        <authorList>
            <person name="Qiu D."/>
            <person name="Xia M."/>
        </authorList>
    </citation>
    <scope>NUCLEOTIDE SEQUENCE</scope>
    <source>
        <strain evidence="4">RN12</strain>
    </source>
</reference>
<feature type="domain" description="Response regulatory" evidence="2">
    <location>
        <begin position="257"/>
        <end position="372"/>
    </location>
</feature>
<evidence type="ECO:0000256" key="1">
    <source>
        <dbReference type="PROSITE-ProRule" id="PRU00169"/>
    </source>
</evidence>
<keyword evidence="5" id="KW-1185">Reference proteome</keyword>
<dbReference type="InterPro" id="IPR035919">
    <property type="entry name" value="EAL_sf"/>
</dbReference>
<sequence length="518" mass="56452">MKAETLLYQPQVCLATGQVIGAEVLLQCAAPGPQRPAPAELPATEGPDALIRERGRRLLRAACAQAAAWRAEGLQPGRIAIALAPQQWTDGDLTAEVQAALATSGLPPSQLGLEITEDLLQQHGDRVGAALRPLHADGVEVALAHYGTGYSSLARLRALPLDVLKIDRSFVDDIGAADSSASVSRSVIQLAHGLHLRVLADGVHTAEQIRLLGRHGCDRMQGPAFSPPLSAEAFTELLESCRALPRELIQRRRHERTLLLVDDEEHILSALRRLVRRDGYKVLTANSGAAGLEILQREPVDVIVSDQRMPGMTGVEFLGRAKELAPATVRMTLSGYTDLQSIIDAVNEGAVYKFLTKPWDDQRLREHIAQAFRQRELVEENERLAHEVSVANTGLAAANRRLEHAVRREHDSLRAMQTAAGRAHDMVDLVPMAVLGFDATGHLVYANRCAVTMFPLWVADLGGPPDPTLEALLASVPPDRESHHPVIHGGRHYQAWRSRVAPYPVDDGCLLMLRDPQA</sequence>
<accession>A0ABY4S2Y1</accession>
<evidence type="ECO:0000259" key="3">
    <source>
        <dbReference type="PROSITE" id="PS50883"/>
    </source>
</evidence>
<dbReference type="PROSITE" id="PS50883">
    <property type="entry name" value="EAL"/>
    <property type="match status" value="1"/>
</dbReference>
<dbReference type="SUPFAM" id="SSF52172">
    <property type="entry name" value="CheY-like"/>
    <property type="match status" value="1"/>
</dbReference>
<protein>
    <submittedName>
        <fullName evidence="4">EAL domain-containing protein</fullName>
    </submittedName>
</protein>
<dbReference type="PANTHER" id="PTHR33121:SF79">
    <property type="entry name" value="CYCLIC DI-GMP PHOSPHODIESTERASE PDED-RELATED"/>
    <property type="match status" value="1"/>
</dbReference>
<dbReference type="InterPro" id="IPR011006">
    <property type="entry name" value="CheY-like_superfamily"/>
</dbReference>